<evidence type="ECO:0000313" key="2">
    <source>
        <dbReference type="Proteomes" id="UP001168537"/>
    </source>
</evidence>
<dbReference type="InterPro" id="IPR023833">
    <property type="entry name" value="Signal_pept_SipW-depend-type"/>
</dbReference>
<keyword evidence="2" id="KW-1185">Reference proteome</keyword>
<reference evidence="1" key="1">
    <citation type="submission" date="2023-06" db="EMBL/GenBank/DDBJ databases">
        <title>Draft genome sequence of Nocardioides sp. SOB72.</title>
        <authorList>
            <person name="Zhang G."/>
        </authorList>
    </citation>
    <scope>NUCLEOTIDE SEQUENCE</scope>
    <source>
        <strain evidence="1">SOB72</strain>
    </source>
</reference>
<comment type="caution">
    <text evidence="1">The sequence shown here is derived from an EMBL/GenBank/DDBJ whole genome shotgun (WGS) entry which is preliminary data.</text>
</comment>
<sequence length="208" mass="20743">MKHAAHRAQRQPRRGRTAVAIASLLAGVLVLVGGQGTFAFWTDEASVGGATIQAGTIDLKVNGKDSHITTTLGMAAMVPGDSVAEVITLRNSGSAGLTYTLTGGLSGADALAFATPGALRLRIVENGVRSVSGSTATCSGGNEILSRVLQLSGASLLGGPRGPVAAGQEAATLCFEVSMATSLTAAPSSLQGKSTTLTLTFTASSALS</sequence>
<proteinExistence type="predicted"/>
<evidence type="ECO:0000313" key="1">
    <source>
        <dbReference type="EMBL" id="MDN4161612.1"/>
    </source>
</evidence>
<accession>A0ABT8EU31</accession>
<protein>
    <submittedName>
        <fullName evidence="1">TasA family protein</fullName>
    </submittedName>
</protein>
<dbReference type="InterPro" id="IPR022121">
    <property type="entry name" value="Peptidase_M73_camelysin"/>
</dbReference>
<gene>
    <name evidence="1" type="ORF">QWY29_09635</name>
</gene>
<dbReference type="Proteomes" id="UP001168537">
    <property type="component" value="Unassembled WGS sequence"/>
</dbReference>
<name>A0ABT8EU31_9ACTN</name>
<dbReference type="EMBL" id="JAUHJR010000003">
    <property type="protein sequence ID" value="MDN4161612.1"/>
    <property type="molecule type" value="Genomic_DNA"/>
</dbReference>
<dbReference type="RefSeq" id="WP_300960513.1">
    <property type="nucleotide sequence ID" value="NZ_JAUHJR010000003.1"/>
</dbReference>
<dbReference type="NCBIfam" id="TIGR04088">
    <property type="entry name" value="cognate_SipW"/>
    <property type="match status" value="1"/>
</dbReference>
<organism evidence="1 2">
    <name type="scientific">Nocardioides abyssi</name>
    <dbReference type="NCBI Taxonomy" id="3058370"/>
    <lineage>
        <taxon>Bacteria</taxon>
        <taxon>Bacillati</taxon>
        <taxon>Actinomycetota</taxon>
        <taxon>Actinomycetes</taxon>
        <taxon>Propionibacteriales</taxon>
        <taxon>Nocardioidaceae</taxon>
        <taxon>Nocardioides</taxon>
    </lineage>
</organism>
<dbReference type="Pfam" id="PF12389">
    <property type="entry name" value="Peptidase_M73"/>
    <property type="match status" value="1"/>
</dbReference>